<organism evidence="1 2">
    <name type="scientific">Tripterygium wilfordii</name>
    <name type="common">Thunder God vine</name>
    <dbReference type="NCBI Taxonomy" id="458696"/>
    <lineage>
        <taxon>Eukaryota</taxon>
        <taxon>Viridiplantae</taxon>
        <taxon>Streptophyta</taxon>
        <taxon>Embryophyta</taxon>
        <taxon>Tracheophyta</taxon>
        <taxon>Spermatophyta</taxon>
        <taxon>Magnoliopsida</taxon>
        <taxon>eudicotyledons</taxon>
        <taxon>Gunneridae</taxon>
        <taxon>Pentapetalae</taxon>
        <taxon>rosids</taxon>
        <taxon>fabids</taxon>
        <taxon>Celastrales</taxon>
        <taxon>Celastraceae</taxon>
        <taxon>Tripterygium</taxon>
    </lineage>
</organism>
<protein>
    <submittedName>
        <fullName evidence="1">Uncharacterized protein</fullName>
    </submittedName>
</protein>
<name>A0A7J7DW52_TRIWF</name>
<dbReference type="InParanoid" id="A0A7J7DW52"/>
<evidence type="ECO:0000313" key="2">
    <source>
        <dbReference type="Proteomes" id="UP000593562"/>
    </source>
</evidence>
<comment type="caution">
    <text evidence="1">The sequence shown here is derived from an EMBL/GenBank/DDBJ whole genome shotgun (WGS) entry which is preliminary data.</text>
</comment>
<dbReference type="EMBL" id="JAAARO010000003">
    <property type="protein sequence ID" value="KAF5750547.1"/>
    <property type="molecule type" value="Genomic_DNA"/>
</dbReference>
<accession>A0A7J7DW52</accession>
<reference evidence="1 2" key="1">
    <citation type="journal article" date="2020" name="Nat. Commun.">
        <title>Genome of Tripterygium wilfordii and identification of cytochrome P450 involved in triptolide biosynthesis.</title>
        <authorList>
            <person name="Tu L."/>
            <person name="Su P."/>
            <person name="Zhang Z."/>
            <person name="Gao L."/>
            <person name="Wang J."/>
            <person name="Hu T."/>
            <person name="Zhou J."/>
            <person name="Zhang Y."/>
            <person name="Zhao Y."/>
            <person name="Liu Y."/>
            <person name="Song Y."/>
            <person name="Tong Y."/>
            <person name="Lu Y."/>
            <person name="Yang J."/>
            <person name="Xu C."/>
            <person name="Jia M."/>
            <person name="Peters R.J."/>
            <person name="Huang L."/>
            <person name="Gao W."/>
        </authorList>
    </citation>
    <scope>NUCLEOTIDE SEQUENCE [LARGE SCALE GENOMIC DNA]</scope>
    <source>
        <strain evidence="2">cv. XIE 37</strain>
        <tissue evidence="1">Leaf</tissue>
    </source>
</reference>
<keyword evidence="2" id="KW-1185">Reference proteome</keyword>
<gene>
    <name evidence="1" type="ORF">HS088_TW03G00885</name>
</gene>
<evidence type="ECO:0000313" key="1">
    <source>
        <dbReference type="EMBL" id="KAF5750547.1"/>
    </source>
</evidence>
<dbReference type="Proteomes" id="UP000593562">
    <property type="component" value="Unassembled WGS sequence"/>
</dbReference>
<proteinExistence type="predicted"/>
<sequence length="117" mass="13636">MDTKSQSVRFCSEECKENSKVVFDVETRTDWFAFHEYCRIESLKYPLLVKRLDCMVISGAAPDDCLDILQPAILSPEMVLKMEEGFGLLRSTFLKANIRDEQLACILNRKFWFNVCR</sequence>
<dbReference type="AlphaFoldDB" id="A0A7J7DW52"/>